<dbReference type="EC" id="2.4.-.-" evidence="1"/>
<keyword evidence="1" id="KW-0328">Glycosyltransferase</keyword>
<reference evidence="2" key="1">
    <citation type="submission" date="2023-05" db="EMBL/GenBank/DDBJ databases">
        <title>Sedimentitalea sp. nov. JM2-8.</title>
        <authorList>
            <person name="Huang J."/>
        </authorList>
    </citation>
    <scope>NUCLEOTIDE SEQUENCE [LARGE SCALE GENOMIC DNA]</scope>
    <source>
        <strain evidence="2">KHS03</strain>
    </source>
</reference>
<sequence>MQWGLVATIKAPTTATLNFVAHHLELGAHRIYVYLDEPDPATFALLKSHPKVRVTTCDDAYWSKHPRRPKKHQVRQSSNATHAYGRAEVDWLAHIDVDEFLCSDAPIIDQLAALPDKSHCARLYPAEALAGDGSAFKLTHRTRAERAACVERLYPTYGRYLDGGFLSHVEGKLFVRTGLSDVTLRIHNVFQGEIKNPGERSLDQITLCHCHAQNWDAFIAAYRFRLERGSYRADLAPMRPATDKGVTLHALLMSIDQRNGADGLRRFYDELFADTPDHRQRLQDEGLLYRCDLQLARSRRKQFPDFS</sequence>
<name>A0ABU3V926_9RHOB</name>
<dbReference type="Proteomes" id="UP001255416">
    <property type="component" value="Unassembled WGS sequence"/>
</dbReference>
<dbReference type="Pfam" id="PF13704">
    <property type="entry name" value="Glyco_tranf_2_4"/>
    <property type="match status" value="1"/>
</dbReference>
<comment type="caution">
    <text evidence="1">The sequence shown here is derived from an EMBL/GenBank/DDBJ whole genome shotgun (WGS) entry which is preliminary data.</text>
</comment>
<organism evidence="1 2">
    <name type="scientific">Sedimentitalea todarodis</name>
    <dbReference type="NCBI Taxonomy" id="1631240"/>
    <lineage>
        <taxon>Bacteria</taxon>
        <taxon>Pseudomonadati</taxon>
        <taxon>Pseudomonadota</taxon>
        <taxon>Alphaproteobacteria</taxon>
        <taxon>Rhodobacterales</taxon>
        <taxon>Paracoccaceae</taxon>
        <taxon>Sedimentitalea</taxon>
    </lineage>
</organism>
<keyword evidence="2" id="KW-1185">Reference proteome</keyword>
<dbReference type="RefSeq" id="WP_316772816.1">
    <property type="nucleotide sequence ID" value="NZ_JASMWN010000001.1"/>
</dbReference>
<gene>
    <name evidence="1" type="ORF">QO231_02280</name>
</gene>
<protein>
    <submittedName>
        <fullName evidence="1">Glycosyltransferase family 2 protein</fullName>
        <ecNumber evidence="1">2.4.-.-</ecNumber>
    </submittedName>
</protein>
<accession>A0ABU3V926</accession>
<evidence type="ECO:0000313" key="1">
    <source>
        <dbReference type="EMBL" id="MDU9002677.1"/>
    </source>
</evidence>
<dbReference type="EMBL" id="JASMWN010000001">
    <property type="protein sequence ID" value="MDU9002677.1"/>
    <property type="molecule type" value="Genomic_DNA"/>
</dbReference>
<evidence type="ECO:0000313" key="2">
    <source>
        <dbReference type="Proteomes" id="UP001255416"/>
    </source>
</evidence>
<keyword evidence="1" id="KW-0808">Transferase</keyword>
<dbReference type="GO" id="GO:0016757">
    <property type="term" value="F:glycosyltransferase activity"/>
    <property type="evidence" value="ECO:0007669"/>
    <property type="project" value="UniProtKB-KW"/>
</dbReference>
<proteinExistence type="predicted"/>